<dbReference type="SUPFAM" id="SSF51658">
    <property type="entry name" value="Xylose isomerase-like"/>
    <property type="match status" value="1"/>
</dbReference>
<gene>
    <name evidence="2" type="ORF">KDK95_26045</name>
</gene>
<organism evidence="2 3">
    <name type="scientific">Actinospica acidithermotolerans</name>
    <dbReference type="NCBI Taxonomy" id="2828514"/>
    <lineage>
        <taxon>Bacteria</taxon>
        <taxon>Bacillati</taxon>
        <taxon>Actinomycetota</taxon>
        <taxon>Actinomycetes</taxon>
        <taxon>Catenulisporales</taxon>
        <taxon>Actinospicaceae</taxon>
        <taxon>Actinospica</taxon>
    </lineage>
</organism>
<reference evidence="2" key="1">
    <citation type="submission" date="2021-04" db="EMBL/GenBank/DDBJ databases">
        <title>Genome based classification of Actinospica acidithermotolerans sp. nov., an actinobacterium isolated from an Indonesian hot spring.</title>
        <authorList>
            <person name="Kusuma A.B."/>
            <person name="Putra K.E."/>
            <person name="Nafisah S."/>
            <person name="Loh J."/>
            <person name="Nouioui I."/>
            <person name="Goodfellow M."/>
        </authorList>
    </citation>
    <scope>NUCLEOTIDE SEQUENCE</scope>
    <source>
        <strain evidence="2">MGRD01-02</strain>
    </source>
</reference>
<evidence type="ECO:0000313" key="3">
    <source>
        <dbReference type="Proteomes" id="UP000676325"/>
    </source>
</evidence>
<dbReference type="PANTHER" id="PTHR12110:SF21">
    <property type="entry name" value="XYLOSE ISOMERASE-LIKE TIM BARREL DOMAIN-CONTAINING PROTEIN"/>
    <property type="match status" value="1"/>
</dbReference>
<proteinExistence type="predicted"/>
<dbReference type="Pfam" id="PF01261">
    <property type="entry name" value="AP_endonuc_2"/>
    <property type="match status" value="1"/>
</dbReference>
<comment type="caution">
    <text evidence="2">The sequence shown here is derived from an EMBL/GenBank/DDBJ whole genome shotgun (WGS) entry which is preliminary data.</text>
</comment>
<protein>
    <submittedName>
        <fullName evidence="2">TIM barrel protein</fullName>
    </submittedName>
</protein>
<dbReference type="EMBL" id="JAGSOH010000100">
    <property type="protein sequence ID" value="MBR7829793.1"/>
    <property type="molecule type" value="Genomic_DNA"/>
</dbReference>
<feature type="domain" description="Xylose isomerase-like TIM barrel" evidence="1">
    <location>
        <begin position="28"/>
        <end position="228"/>
    </location>
</feature>
<name>A0A941EFJ0_9ACTN</name>
<sequence>MSATEPAQRLGIFAKTFKRAGAAEVAAEVKRAGFALAHWNFAAVGRPTLAWGLPDAAFGDVRAAFEDEGLAIPSVSATFNAIGPDAERRTDETRQAAGLVRRARLLGADVVTLCTGTRDPHDMWRAHPDNAADDAWRDLRATLDVLMDAASDGEVVLGIEPEPGNVVRDAETAARLLGELGDDAPIGIVFDPANLLAPDTLDRQEQILTAAADVLGPRVVSAQAKDFEVMDYELVFRILRTLPPVPLIVQDVTEAEAATVRQELMRHELRL</sequence>
<evidence type="ECO:0000313" key="2">
    <source>
        <dbReference type="EMBL" id="MBR7829793.1"/>
    </source>
</evidence>
<dbReference type="RefSeq" id="WP_212520927.1">
    <property type="nucleotide sequence ID" value="NZ_JAGSOH010000100.1"/>
</dbReference>
<dbReference type="InterPro" id="IPR050312">
    <property type="entry name" value="IolE/XylAMocC-like"/>
</dbReference>
<dbReference type="Proteomes" id="UP000676325">
    <property type="component" value="Unassembled WGS sequence"/>
</dbReference>
<dbReference type="InterPro" id="IPR013022">
    <property type="entry name" value="Xyl_isomerase-like_TIM-brl"/>
</dbReference>
<evidence type="ECO:0000259" key="1">
    <source>
        <dbReference type="Pfam" id="PF01261"/>
    </source>
</evidence>
<keyword evidence="3" id="KW-1185">Reference proteome</keyword>
<dbReference type="AlphaFoldDB" id="A0A941EFJ0"/>
<dbReference type="Gene3D" id="3.20.20.150">
    <property type="entry name" value="Divalent-metal-dependent TIM barrel enzymes"/>
    <property type="match status" value="1"/>
</dbReference>
<dbReference type="PANTHER" id="PTHR12110">
    <property type="entry name" value="HYDROXYPYRUVATE ISOMERASE"/>
    <property type="match status" value="1"/>
</dbReference>
<accession>A0A941EFJ0</accession>
<dbReference type="InterPro" id="IPR036237">
    <property type="entry name" value="Xyl_isomerase-like_sf"/>
</dbReference>